<dbReference type="Proteomes" id="UP001647509">
    <property type="component" value="Unassembled WGS sequence"/>
</dbReference>
<protein>
    <submittedName>
        <fullName evidence="1">Translation initiation factor IF-2</fullName>
    </submittedName>
</protein>
<organism evidence="1 2">
    <name type="scientific">Pseudotamlana agarivorans</name>
    <dbReference type="NCBI Taxonomy" id="481183"/>
    <lineage>
        <taxon>Bacteria</taxon>
        <taxon>Pseudomonadati</taxon>
        <taxon>Bacteroidota</taxon>
        <taxon>Flavobacteriia</taxon>
        <taxon>Flavobacteriales</taxon>
        <taxon>Flavobacteriaceae</taxon>
        <taxon>Pseudotamlana</taxon>
    </lineage>
</organism>
<accession>A0ACC5U835</accession>
<name>A0ACC5U835_9FLAO</name>
<evidence type="ECO:0000313" key="2">
    <source>
        <dbReference type="Proteomes" id="UP001647509"/>
    </source>
</evidence>
<comment type="caution">
    <text evidence="1">The sequence shown here is derived from an EMBL/GenBank/DDBJ whole genome shotgun (WGS) entry which is preliminary data.</text>
</comment>
<keyword evidence="1" id="KW-0648">Protein biosynthesis</keyword>
<dbReference type="EMBL" id="JAHKPD010000012">
    <property type="protein sequence ID" value="MBU2950493.1"/>
    <property type="molecule type" value="Genomic_DNA"/>
</dbReference>
<keyword evidence="1" id="KW-0396">Initiation factor</keyword>
<reference evidence="1" key="1">
    <citation type="submission" date="2021-05" db="EMBL/GenBank/DDBJ databases">
        <title>Draft genomes of bacteria isolated from model marine particles.</title>
        <authorList>
            <person name="Datta M.S."/>
            <person name="Schwartzman J.A."/>
            <person name="Enke T.N."/>
            <person name="Saavedra J."/>
            <person name="Cermak N."/>
            <person name="Cordero O.X."/>
        </authorList>
    </citation>
    <scope>NUCLEOTIDE SEQUENCE</scope>
    <source>
        <strain evidence="1">I2M19</strain>
    </source>
</reference>
<sequence length="951" mass="104224">MAETIRLNKVLRELNISLDRAVEFLDSKGVEIEKRPTTKISEETYKILSDGFETDANKKVKSQEVSEAKQKEKEDLRIKREKELEAKQKAQEAIEKAKQEEIIKASNTLSGPKQVGKIDLNPKKQVEEAPAVEKKETPAKAEPVAEKKEEVAKEPEVIKAQAPKIGLKPVTNKKVEVEPKKEAPVKAEAPKKETPAKTPPTKETAPVTAEATGKVDEEGNPVVEEKVKTQYQKLTGPKIAGDKIDLSQFNKPKKKVEKKTDSKPGDAKKKRRRISKAGAPNTGGQNRPGGRSGGNDRFKGKPGGPGQGRRNIVKEEPSEEDVKKQVRETLEKLQGKSSKGRGAKNRRDKRDKHREQTEIDQQIEAAESKIIKVTEFVTASEMATMMDVSVTQIISACMSLGMMVTMNQRLDAETLSIVADEFGYQVEFVTADIEESIEEVEDKPEDLKLRAPIVTVMGHVDHGKTSLLDYIRKENVIAGESGGITQHIGAYGVELENGQKIAFLDTPGHEAFTAMRARGAQVTDIAIIVAAADDDIMPQTKEAISHAQAAGVPIVFAINKIDKPDANPEKIKDGLAQMNLLVEDWGGKIQSHDISAKVGTGVKELLEKVLLEAELLELKANPNKLAQGTVVEAFLDKGRGYVSTILVQAGTLKVGDYVLAGQHSGKVKAMHDERGNDVVAAGPSTPVSILGLDGAPQAGDKFNVFEDEREAKQIASKRAQLQREQSVRTQRHITLDEIGRRIALGDFQELNIILKGDVDGSVEALTDSFQKLSTEEIQVNILHKGVGAITESDVLLASASDAIIVGFNVRPVGNARMIADKEEIDIRTYSIIYDAINDLKDAMEGMLSPELKEEILGTAEIREIFKVSKIGSIAGCMVTNGKILRNAGIRLIRDGVVVYTGELTSLKRFKDDAREVSKGYDCGMQIKNYNDIQEGDVIEAFHEVEVKKKLK</sequence>
<proteinExistence type="predicted"/>
<evidence type="ECO:0000313" key="1">
    <source>
        <dbReference type="EMBL" id="MBU2950493.1"/>
    </source>
</evidence>
<keyword evidence="2" id="KW-1185">Reference proteome</keyword>
<gene>
    <name evidence="1" type="primary">infB</name>
    <name evidence="1" type="ORF">KO493_07280</name>
</gene>